<evidence type="ECO:0000256" key="2">
    <source>
        <dbReference type="ARBA" id="ARBA00023295"/>
    </source>
</evidence>
<reference evidence="6 7" key="1">
    <citation type="submission" date="2022-01" db="EMBL/GenBank/DDBJ databases">
        <title>A chromosomal length assembly of Cordylochernes scorpioides.</title>
        <authorList>
            <person name="Zeh D."/>
            <person name="Zeh J."/>
        </authorList>
    </citation>
    <scope>NUCLEOTIDE SEQUENCE [LARGE SCALE GENOMIC DNA]</scope>
    <source>
        <strain evidence="6">IN4F17</strain>
        <tissue evidence="6">Whole Body</tissue>
    </source>
</reference>
<organism evidence="6 7">
    <name type="scientific">Cordylochernes scorpioides</name>
    <dbReference type="NCBI Taxonomy" id="51811"/>
    <lineage>
        <taxon>Eukaryota</taxon>
        <taxon>Metazoa</taxon>
        <taxon>Ecdysozoa</taxon>
        <taxon>Arthropoda</taxon>
        <taxon>Chelicerata</taxon>
        <taxon>Arachnida</taxon>
        <taxon>Pseudoscorpiones</taxon>
        <taxon>Cheliferoidea</taxon>
        <taxon>Chernetidae</taxon>
        <taxon>Cordylochernes</taxon>
    </lineage>
</organism>
<keyword evidence="7" id="KW-1185">Reference proteome</keyword>
<dbReference type="PANTHER" id="PTHR11177:SF360">
    <property type="entry name" value="CHITINASE 4-RELATED"/>
    <property type="match status" value="1"/>
</dbReference>
<dbReference type="InterPro" id="IPR017853">
    <property type="entry name" value="GH"/>
</dbReference>
<dbReference type="InterPro" id="IPR001579">
    <property type="entry name" value="Glyco_hydro_18_chit_AS"/>
</dbReference>
<feature type="domain" description="GH18" evidence="5">
    <location>
        <begin position="121"/>
        <end position="324"/>
    </location>
</feature>
<keyword evidence="2 3" id="KW-0326">Glycosidase</keyword>
<evidence type="ECO:0000313" key="7">
    <source>
        <dbReference type="Proteomes" id="UP001235939"/>
    </source>
</evidence>
<proteinExistence type="inferred from homology"/>
<evidence type="ECO:0000256" key="1">
    <source>
        <dbReference type="ARBA" id="ARBA00022801"/>
    </source>
</evidence>
<gene>
    <name evidence="6" type="ORF">LAZ67_2001989</name>
</gene>
<dbReference type="SMART" id="SM00636">
    <property type="entry name" value="Glyco_18"/>
    <property type="match status" value="1"/>
</dbReference>
<keyword evidence="1 3" id="KW-0378">Hydrolase</keyword>
<dbReference type="EMBL" id="CP092864">
    <property type="protein sequence ID" value="UYV62804.1"/>
    <property type="molecule type" value="Genomic_DNA"/>
</dbReference>
<evidence type="ECO:0000259" key="5">
    <source>
        <dbReference type="PROSITE" id="PS51910"/>
    </source>
</evidence>
<dbReference type="PANTHER" id="PTHR11177">
    <property type="entry name" value="CHITINASE"/>
    <property type="match status" value="1"/>
</dbReference>
<dbReference type="PROSITE" id="PS01095">
    <property type="entry name" value="GH18_1"/>
    <property type="match status" value="1"/>
</dbReference>
<accession>A0ABY6K1P5</accession>
<dbReference type="SUPFAM" id="SSF51445">
    <property type="entry name" value="(Trans)glycosidases"/>
    <property type="match status" value="1"/>
</dbReference>
<dbReference type="InterPro" id="IPR050314">
    <property type="entry name" value="Glycosyl_Hydrlase_18"/>
</dbReference>
<dbReference type="InterPro" id="IPR001223">
    <property type="entry name" value="Glyco_hydro18_cat"/>
</dbReference>
<evidence type="ECO:0000313" key="6">
    <source>
        <dbReference type="EMBL" id="UYV62804.1"/>
    </source>
</evidence>
<dbReference type="InterPro" id="IPR011583">
    <property type="entry name" value="Chitinase_II/V-like_cat"/>
</dbReference>
<dbReference type="PROSITE" id="PS51910">
    <property type="entry name" value="GH18_2"/>
    <property type="match status" value="1"/>
</dbReference>
<protein>
    <submittedName>
        <fullName evidence="6">Cht9</fullName>
    </submittedName>
</protein>
<comment type="similarity">
    <text evidence="4">Belongs to the glycosyl hydrolase 18 family.</text>
</comment>
<dbReference type="Proteomes" id="UP001235939">
    <property type="component" value="Chromosome 02"/>
</dbReference>
<evidence type="ECO:0000256" key="3">
    <source>
        <dbReference type="RuleBase" id="RU000489"/>
    </source>
</evidence>
<sequence>MGQLGQNFSVIRRRLSTEDDHSPRPTCSIEILWSTINWPNQLFGSWCSSLTELCRAAMCTMWTLLLLAALATATPITIFQQTGRFPESPGGPRLSVGSVAGPQIPMRTLQGSGATVADHNYMVVCYYGSWAVYRPEPGKFPVESIDPNICTHLIYGFAGLSYDGRIRSLDSYNDLRENYGKGAFERFTGLKRQNPRLRTLMAIGGWNEGSVKYSKMAASPEGRRQFAKSAVEFLERYGFDGLDMDWEYPANRGGKPEDKQNFVLLLRPRQDWGTFDTEDPSVDAKDATVQVDNKTKCRESIDKIQIFKNCSDIDFYRVMEFLIR</sequence>
<name>A0ABY6K1P5_9ARAC</name>
<dbReference type="Gene3D" id="3.20.20.80">
    <property type="entry name" value="Glycosidases"/>
    <property type="match status" value="1"/>
</dbReference>
<dbReference type="Pfam" id="PF00704">
    <property type="entry name" value="Glyco_hydro_18"/>
    <property type="match status" value="1"/>
</dbReference>
<evidence type="ECO:0000256" key="4">
    <source>
        <dbReference type="RuleBase" id="RU004453"/>
    </source>
</evidence>